<feature type="compositionally biased region" description="Pro residues" evidence="1">
    <location>
        <begin position="106"/>
        <end position="124"/>
    </location>
</feature>
<organism evidence="4">
    <name type="scientific">Solibacter usitatus (strain Ellin6076)</name>
    <dbReference type="NCBI Taxonomy" id="234267"/>
    <lineage>
        <taxon>Bacteria</taxon>
        <taxon>Pseudomonadati</taxon>
        <taxon>Acidobacteriota</taxon>
        <taxon>Terriglobia</taxon>
        <taxon>Bryobacterales</taxon>
        <taxon>Solibacteraceae</taxon>
        <taxon>Candidatus Solibacter</taxon>
    </lineage>
</organism>
<feature type="compositionally biased region" description="Pro residues" evidence="1">
    <location>
        <begin position="60"/>
        <end position="77"/>
    </location>
</feature>
<feature type="region of interest" description="Disordered" evidence="1">
    <location>
        <begin position="57"/>
        <end position="124"/>
    </location>
</feature>
<dbReference type="InterPro" id="IPR043726">
    <property type="entry name" value="LiaI-LiaF-like_TM1"/>
</dbReference>
<sequence>MRDRDREPSLVRAVRGPITLITLGVLFAFNNFTPYSFDKTWPVLLIVFGLLSLLKRGMEPAPPPPPPPPIFPPPQYTYPPAQGSYAQSTYAQPPAPAKGGFGGTAPRPPEAGQIPPPATPGETV</sequence>
<dbReference type="STRING" id="234267.Acid_0790"/>
<name>Q02AX7_SOLUE</name>
<dbReference type="KEGG" id="sus:Acid_0790"/>
<accession>Q02AX7</accession>
<dbReference type="EMBL" id="CP000473">
    <property type="protein sequence ID" value="ABJ81789.1"/>
    <property type="molecule type" value="Genomic_DNA"/>
</dbReference>
<keyword evidence="2" id="KW-0812">Transmembrane</keyword>
<dbReference type="AlphaFoldDB" id="Q02AX7"/>
<dbReference type="HOGENOM" id="CLU_2002402_0_0_0"/>
<dbReference type="OrthoDB" id="129936at2"/>
<keyword evidence="2" id="KW-1133">Transmembrane helix</keyword>
<evidence type="ECO:0000256" key="1">
    <source>
        <dbReference type="SAM" id="MobiDB-lite"/>
    </source>
</evidence>
<protein>
    <recommendedName>
        <fullName evidence="3">LiaI-LiaF-like transmembrane region domain-containing protein</fullName>
    </recommendedName>
</protein>
<dbReference type="InParanoid" id="Q02AX7"/>
<dbReference type="Pfam" id="PF18917">
    <property type="entry name" value="LiaI-LiaF-like_TM1"/>
    <property type="match status" value="1"/>
</dbReference>
<evidence type="ECO:0000259" key="3">
    <source>
        <dbReference type="Pfam" id="PF18917"/>
    </source>
</evidence>
<evidence type="ECO:0000313" key="4">
    <source>
        <dbReference type="EMBL" id="ABJ81789.1"/>
    </source>
</evidence>
<feature type="domain" description="LiaI-LiaF-like transmembrane region" evidence="3">
    <location>
        <begin position="17"/>
        <end position="51"/>
    </location>
</feature>
<proteinExistence type="predicted"/>
<feature type="transmembrane region" description="Helical" evidence="2">
    <location>
        <begin position="12"/>
        <end position="29"/>
    </location>
</feature>
<keyword evidence="2" id="KW-0472">Membrane</keyword>
<reference evidence="4" key="1">
    <citation type="submission" date="2006-10" db="EMBL/GenBank/DDBJ databases">
        <title>Complete sequence of Solibacter usitatus Ellin6076.</title>
        <authorList>
            <consortium name="US DOE Joint Genome Institute"/>
            <person name="Copeland A."/>
            <person name="Lucas S."/>
            <person name="Lapidus A."/>
            <person name="Barry K."/>
            <person name="Detter J.C."/>
            <person name="Glavina del Rio T."/>
            <person name="Hammon N."/>
            <person name="Israni S."/>
            <person name="Dalin E."/>
            <person name="Tice H."/>
            <person name="Pitluck S."/>
            <person name="Thompson L.S."/>
            <person name="Brettin T."/>
            <person name="Bruce D."/>
            <person name="Han C."/>
            <person name="Tapia R."/>
            <person name="Gilna P."/>
            <person name="Schmutz J."/>
            <person name="Larimer F."/>
            <person name="Land M."/>
            <person name="Hauser L."/>
            <person name="Kyrpides N."/>
            <person name="Mikhailova N."/>
            <person name="Janssen P.H."/>
            <person name="Kuske C.R."/>
            <person name="Richardson P."/>
        </authorList>
    </citation>
    <scope>NUCLEOTIDE SEQUENCE</scope>
    <source>
        <strain evidence="4">Ellin6076</strain>
    </source>
</reference>
<gene>
    <name evidence="4" type="ordered locus">Acid_0790</name>
</gene>
<evidence type="ECO:0000256" key="2">
    <source>
        <dbReference type="SAM" id="Phobius"/>
    </source>
</evidence>